<dbReference type="PANTHER" id="PTHR33789">
    <property type="entry name" value="LACHRYMATORY-FACTOR SYNTHASE"/>
    <property type="match status" value="1"/>
</dbReference>
<dbReference type="Gene3D" id="3.30.530.20">
    <property type="match status" value="1"/>
</dbReference>
<organism evidence="1 2">
    <name type="scientific">Riccia fluitans</name>
    <dbReference type="NCBI Taxonomy" id="41844"/>
    <lineage>
        <taxon>Eukaryota</taxon>
        <taxon>Viridiplantae</taxon>
        <taxon>Streptophyta</taxon>
        <taxon>Embryophyta</taxon>
        <taxon>Marchantiophyta</taxon>
        <taxon>Marchantiopsida</taxon>
        <taxon>Marchantiidae</taxon>
        <taxon>Marchantiales</taxon>
        <taxon>Ricciaceae</taxon>
        <taxon>Riccia</taxon>
    </lineage>
</organism>
<dbReference type="CDD" id="cd07821">
    <property type="entry name" value="PYR_PYL_RCAR_like"/>
    <property type="match status" value="1"/>
</dbReference>
<dbReference type="Pfam" id="PF10604">
    <property type="entry name" value="Polyketide_cyc2"/>
    <property type="match status" value="1"/>
</dbReference>
<dbReference type="InterPro" id="IPR053249">
    <property type="entry name" value="LFS"/>
</dbReference>
<evidence type="ECO:0000313" key="1">
    <source>
        <dbReference type="EMBL" id="KAL2634983.1"/>
    </source>
</evidence>
<protein>
    <submittedName>
        <fullName evidence="1">Uncharacterized protein</fullName>
    </submittedName>
</protein>
<sequence>MGKWYGSVSDTVSVDIEKVWEIAEFGNLARWDPSSIESSDIVWGDGCSEGSTRCVIFRYSDGSHGSLYERITSYDSYNYTFTYVLDENPFGYENYESTFSLEDCGDGRTTVTWSFELDPMDDYEEDTIVGYVEDVFQRRISLLEDDIRLGKKTTIQEVMPFEFYNGGGKEEISFQERIIADEETDMDIATCGDAIQVDQVMERLLHAASENSRQAGTSDLADSSTIITSNNNHYIRDDVSNTFNLSNFTGLDMSLWPFFLQLIIINVHKDADDASGREWTTVKRVVEEDNYLEEAGTGQICTGYQPPGTEASAVDTIQMFATFFQAVASPFLWIE</sequence>
<keyword evidence="2" id="KW-1185">Reference proteome</keyword>
<dbReference type="PANTHER" id="PTHR33789:SF5">
    <property type="entry name" value="BET V I_MAJOR LATEX PROTEIN DOMAIN-CONTAINING PROTEIN"/>
    <property type="match status" value="1"/>
</dbReference>
<dbReference type="AlphaFoldDB" id="A0ABD1YW29"/>
<dbReference type="InterPro" id="IPR023393">
    <property type="entry name" value="START-like_dom_sf"/>
</dbReference>
<name>A0ABD1YW29_9MARC</name>
<dbReference type="SUPFAM" id="SSF55961">
    <property type="entry name" value="Bet v1-like"/>
    <property type="match status" value="1"/>
</dbReference>
<reference evidence="1 2" key="1">
    <citation type="submission" date="2024-09" db="EMBL/GenBank/DDBJ databases">
        <title>Chromosome-scale assembly of Riccia fluitans.</title>
        <authorList>
            <person name="Paukszto L."/>
            <person name="Sawicki J."/>
            <person name="Karawczyk K."/>
            <person name="Piernik-Szablinska J."/>
            <person name="Szczecinska M."/>
            <person name="Mazdziarz M."/>
        </authorList>
    </citation>
    <scope>NUCLEOTIDE SEQUENCE [LARGE SCALE GENOMIC DNA]</scope>
    <source>
        <strain evidence="1">Rf_01</strain>
        <tissue evidence="1">Aerial parts of the thallus</tissue>
    </source>
</reference>
<accession>A0ABD1YW29</accession>
<dbReference type="InterPro" id="IPR019587">
    <property type="entry name" value="Polyketide_cyclase/dehydratase"/>
</dbReference>
<dbReference type="Proteomes" id="UP001605036">
    <property type="component" value="Unassembled WGS sequence"/>
</dbReference>
<comment type="caution">
    <text evidence="1">The sequence shown here is derived from an EMBL/GenBank/DDBJ whole genome shotgun (WGS) entry which is preliminary data.</text>
</comment>
<proteinExistence type="predicted"/>
<dbReference type="EMBL" id="JBHFFA010000003">
    <property type="protein sequence ID" value="KAL2634983.1"/>
    <property type="molecule type" value="Genomic_DNA"/>
</dbReference>
<evidence type="ECO:0000313" key="2">
    <source>
        <dbReference type="Proteomes" id="UP001605036"/>
    </source>
</evidence>
<gene>
    <name evidence="1" type="ORF">R1flu_006462</name>
</gene>